<keyword evidence="2" id="KW-1185">Reference proteome</keyword>
<reference evidence="1" key="1">
    <citation type="journal article" date="2014" name="Nat. Commun.">
        <title>Multiple recent horizontal transfers of a large genomic region in cheese making fungi.</title>
        <authorList>
            <person name="Cheeseman K."/>
            <person name="Ropars J."/>
            <person name="Renault P."/>
            <person name="Dupont J."/>
            <person name="Gouzy J."/>
            <person name="Branca A."/>
            <person name="Abraham A.L."/>
            <person name="Ceppi M."/>
            <person name="Conseiller E."/>
            <person name="Debuchy R."/>
            <person name="Malagnac F."/>
            <person name="Goarin A."/>
            <person name="Silar P."/>
            <person name="Lacoste S."/>
            <person name="Sallet E."/>
            <person name="Bensimon A."/>
            <person name="Giraud T."/>
            <person name="Brygoo Y."/>
        </authorList>
    </citation>
    <scope>NUCLEOTIDE SEQUENCE [LARGE SCALE GENOMIC DNA]</scope>
    <source>
        <strain evidence="1">FM164</strain>
    </source>
</reference>
<proteinExistence type="predicted"/>
<dbReference type="AlphaFoldDB" id="W6QGF5"/>
<dbReference type="EMBL" id="HG792017">
    <property type="protein sequence ID" value="CDM35061.1"/>
    <property type="molecule type" value="Genomic_DNA"/>
</dbReference>
<evidence type="ECO:0000313" key="2">
    <source>
        <dbReference type="Proteomes" id="UP000030686"/>
    </source>
</evidence>
<sequence>MDTTHKTRWFLAAVRRGYCQNYLKVHVCICHGLIHMTQALIILGMNEAETS</sequence>
<name>W6QGF5_PENRF</name>
<evidence type="ECO:0000313" key="1">
    <source>
        <dbReference type="EMBL" id="CDM35061.1"/>
    </source>
</evidence>
<dbReference type="Proteomes" id="UP000030686">
    <property type="component" value="Unassembled WGS sequence"/>
</dbReference>
<organism evidence="1 2">
    <name type="scientific">Penicillium roqueforti (strain FM164)</name>
    <dbReference type="NCBI Taxonomy" id="1365484"/>
    <lineage>
        <taxon>Eukaryota</taxon>
        <taxon>Fungi</taxon>
        <taxon>Dikarya</taxon>
        <taxon>Ascomycota</taxon>
        <taxon>Pezizomycotina</taxon>
        <taxon>Eurotiomycetes</taxon>
        <taxon>Eurotiomycetidae</taxon>
        <taxon>Eurotiales</taxon>
        <taxon>Aspergillaceae</taxon>
        <taxon>Penicillium</taxon>
    </lineage>
</organism>
<accession>W6QGF5</accession>
<gene>
    <name evidence="1" type="ORF">PROQFM164_S03g001788</name>
</gene>
<protein>
    <submittedName>
        <fullName evidence="1">Genomic scaffold, ProqFM164S03</fullName>
    </submittedName>
</protein>